<evidence type="ECO:0000313" key="3">
    <source>
        <dbReference type="Proteomes" id="UP000295722"/>
    </source>
</evidence>
<dbReference type="EMBL" id="SMRP01000001">
    <property type="protein sequence ID" value="TDG26456.1"/>
    <property type="molecule type" value="Genomic_DNA"/>
</dbReference>
<sequence length="92" mass="10350">MKVSKIDRLLLASGCQGTVARISVLIVAYLGMVCLPAINQWTVIHWGWSGASEKQLKATVGLEFIFKCLLVFGIAMEIVRLLVVHIRRRKRK</sequence>
<evidence type="ECO:0000313" key="2">
    <source>
        <dbReference type="EMBL" id="TDG26456.1"/>
    </source>
</evidence>
<dbReference type="Proteomes" id="UP000295722">
    <property type="component" value="Unassembled WGS sequence"/>
</dbReference>
<accession>A0A4R5MHS3</accession>
<proteinExistence type="predicted"/>
<dbReference type="AlphaFoldDB" id="A0A4R5MHS3"/>
<evidence type="ECO:0000256" key="1">
    <source>
        <dbReference type="SAM" id="Phobius"/>
    </source>
</evidence>
<keyword evidence="1" id="KW-0812">Transmembrane</keyword>
<keyword evidence="1" id="KW-1133">Transmembrane helix</keyword>
<gene>
    <name evidence="2" type="ORF">EYW47_03685</name>
</gene>
<feature type="transmembrane region" description="Helical" evidence="1">
    <location>
        <begin position="64"/>
        <end position="83"/>
    </location>
</feature>
<protein>
    <submittedName>
        <fullName evidence="2">Uncharacterized protein</fullName>
    </submittedName>
</protein>
<keyword evidence="3" id="KW-1185">Reference proteome</keyword>
<dbReference type="RefSeq" id="WP_133193500.1">
    <property type="nucleotide sequence ID" value="NZ_JBHUCW010000001.1"/>
</dbReference>
<organism evidence="2 3">
    <name type="scientific">Paraburkholderia silviterrae</name>
    <dbReference type="NCBI Taxonomy" id="2528715"/>
    <lineage>
        <taxon>Bacteria</taxon>
        <taxon>Pseudomonadati</taxon>
        <taxon>Pseudomonadota</taxon>
        <taxon>Betaproteobacteria</taxon>
        <taxon>Burkholderiales</taxon>
        <taxon>Burkholderiaceae</taxon>
        <taxon>Paraburkholderia</taxon>
    </lineage>
</organism>
<comment type="caution">
    <text evidence="2">The sequence shown here is derived from an EMBL/GenBank/DDBJ whole genome shotgun (WGS) entry which is preliminary data.</text>
</comment>
<keyword evidence="1" id="KW-0472">Membrane</keyword>
<reference evidence="2 3" key="1">
    <citation type="submission" date="2019-03" db="EMBL/GenBank/DDBJ databases">
        <title>Paraburkholderia sp. 4M-K11, isolated from subtropical forest soil.</title>
        <authorList>
            <person name="Gao Z.-H."/>
            <person name="Qiu L.-H."/>
        </authorList>
    </citation>
    <scope>NUCLEOTIDE SEQUENCE [LARGE SCALE GENOMIC DNA]</scope>
    <source>
        <strain evidence="2 3">4M-K11</strain>
    </source>
</reference>
<feature type="transmembrane region" description="Helical" evidence="1">
    <location>
        <begin position="21"/>
        <end position="44"/>
    </location>
</feature>
<name>A0A4R5MHS3_9BURK</name>